<dbReference type="PANTHER" id="PTHR21646">
    <property type="entry name" value="UBIQUITIN CARBOXYL-TERMINAL HYDROLASE"/>
    <property type="match status" value="1"/>
</dbReference>
<keyword evidence="6 8" id="KW-0788">Thiol protease</keyword>
<dbReference type="Gene3D" id="3.90.70.10">
    <property type="entry name" value="Cysteine proteinases"/>
    <property type="match status" value="2"/>
</dbReference>
<proteinExistence type="inferred from homology"/>
<comment type="similarity">
    <text evidence="2 8">Belongs to the peptidase C19 family.</text>
</comment>
<evidence type="ECO:0000256" key="7">
    <source>
        <dbReference type="ARBA" id="ARBA00037450"/>
    </source>
</evidence>
<evidence type="ECO:0000256" key="5">
    <source>
        <dbReference type="ARBA" id="ARBA00022801"/>
    </source>
</evidence>
<keyword evidence="4 8" id="KW-0833">Ubl conjugation pathway</keyword>
<comment type="function">
    <text evidence="7 8">Recognizes and hydrolyzes the peptide bond at the C-terminal Gly of ubiquitin. Involved in the processing of poly-ubiquitin precursors as well as that of ubiquitinated proteins.</text>
</comment>
<dbReference type="CDD" id="cd02674">
    <property type="entry name" value="Peptidase_C19R"/>
    <property type="match status" value="1"/>
</dbReference>
<evidence type="ECO:0000256" key="6">
    <source>
        <dbReference type="ARBA" id="ARBA00022807"/>
    </source>
</evidence>
<dbReference type="InterPro" id="IPR057372">
    <property type="entry name" value="Ubiquitin_UBP8/5"/>
</dbReference>
<evidence type="ECO:0000256" key="2">
    <source>
        <dbReference type="ARBA" id="ARBA00009085"/>
    </source>
</evidence>
<evidence type="ECO:0000256" key="8">
    <source>
        <dbReference type="RuleBase" id="RU366025"/>
    </source>
</evidence>
<gene>
    <name evidence="10" type="ORF">VNO77_28684</name>
</gene>
<dbReference type="SUPFAM" id="SSF54001">
    <property type="entry name" value="Cysteine proteinases"/>
    <property type="match status" value="1"/>
</dbReference>
<dbReference type="InterPro" id="IPR018200">
    <property type="entry name" value="USP_CS"/>
</dbReference>
<dbReference type="EC" id="3.4.19.12" evidence="8"/>
<dbReference type="GO" id="GO:0016579">
    <property type="term" value="P:protein deubiquitination"/>
    <property type="evidence" value="ECO:0007669"/>
    <property type="project" value="InterPro"/>
</dbReference>
<protein>
    <recommendedName>
        <fullName evidence="8">Ubiquitin carboxyl-terminal hydrolase</fullName>
        <ecNumber evidence="8">3.4.19.12</ecNumber>
    </recommendedName>
</protein>
<dbReference type="PROSITE" id="PS00972">
    <property type="entry name" value="USP_1"/>
    <property type="match status" value="1"/>
</dbReference>
<dbReference type="InterPro" id="IPR038765">
    <property type="entry name" value="Papain-like_cys_pep_sf"/>
</dbReference>
<keyword evidence="5 8" id="KW-0378">Hydrolase</keyword>
<comment type="catalytic activity">
    <reaction evidence="1 8">
        <text>Thiol-dependent hydrolysis of ester, thioester, amide, peptide and isopeptide bonds formed by the C-terminal Gly of ubiquitin (a 76-residue protein attached to proteins as an intracellular targeting signal).</text>
        <dbReference type="EC" id="3.4.19.12"/>
    </reaction>
</comment>
<dbReference type="EMBL" id="JAYMYQ010000006">
    <property type="protein sequence ID" value="KAK7324821.1"/>
    <property type="molecule type" value="Genomic_DNA"/>
</dbReference>
<dbReference type="GO" id="GO:0006508">
    <property type="term" value="P:proteolysis"/>
    <property type="evidence" value="ECO:0007669"/>
    <property type="project" value="UniProtKB-KW"/>
</dbReference>
<evidence type="ECO:0000259" key="9">
    <source>
        <dbReference type="PROSITE" id="PS50235"/>
    </source>
</evidence>
<comment type="caution">
    <text evidence="10">The sequence shown here is derived from an EMBL/GenBank/DDBJ whole genome shotgun (WGS) entry which is preliminary data.</text>
</comment>
<dbReference type="InterPro" id="IPR035927">
    <property type="entry name" value="DUSP-like_sf"/>
</dbReference>
<evidence type="ECO:0000313" key="11">
    <source>
        <dbReference type="Proteomes" id="UP001367508"/>
    </source>
</evidence>
<evidence type="ECO:0000256" key="4">
    <source>
        <dbReference type="ARBA" id="ARBA00022786"/>
    </source>
</evidence>
<evidence type="ECO:0000256" key="3">
    <source>
        <dbReference type="ARBA" id="ARBA00022670"/>
    </source>
</evidence>
<keyword evidence="11" id="KW-1185">Reference proteome</keyword>
<dbReference type="PROSITE" id="PS00973">
    <property type="entry name" value="USP_2"/>
    <property type="match status" value="1"/>
</dbReference>
<keyword evidence="3 8" id="KW-0645">Protease</keyword>
<dbReference type="Pfam" id="PF00443">
    <property type="entry name" value="UCH"/>
    <property type="match status" value="1"/>
</dbReference>
<dbReference type="Proteomes" id="UP001367508">
    <property type="component" value="Unassembled WGS sequence"/>
</dbReference>
<dbReference type="InterPro" id="IPR028889">
    <property type="entry name" value="USP"/>
</dbReference>
<dbReference type="Gene3D" id="3.30.2230.10">
    <property type="entry name" value="DUSP-like"/>
    <property type="match status" value="1"/>
</dbReference>
<reference evidence="10 11" key="1">
    <citation type="submission" date="2024-01" db="EMBL/GenBank/DDBJ databases">
        <title>The genomes of 5 underutilized Papilionoideae crops provide insights into root nodulation and disease resistanc.</title>
        <authorList>
            <person name="Jiang F."/>
        </authorList>
    </citation>
    <scope>NUCLEOTIDE SEQUENCE [LARGE SCALE GENOMIC DNA]</scope>
    <source>
        <strain evidence="10">LVBAO_FW01</strain>
        <tissue evidence="10">Leaves</tissue>
    </source>
</reference>
<evidence type="ECO:0000256" key="1">
    <source>
        <dbReference type="ARBA" id="ARBA00000707"/>
    </source>
</evidence>
<dbReference type="InterPro" id="IPR001394">
    <property type="entry name" value="Peptidase_C19_UCH"/>
</dbReference>
<dbReference type="Pfam" id="PF25242">
    <property type="entry name" value="Ubiquitin_UBP8"/>
    <property type="match status" value="1"/>
</dbReference>
<dbReference type="GO" id="GO:0004843">
    <property type="term" value="F:cysteine-type deubiquitinase activity"/>
    <property type="evidence" value="ECO:0007669"/>
    <property type="project" value="UniProtKB-UniRule"/>
</dbReference>
<evidence type="ECO:0000313" key="10">
    <source>
        <dbReference type="EMBL" id="KAK7324821.1"/>
    </source>
</evidence>
<dbReference type="PANTHER" id="PTHR21646:SF24">
    <property type="entry name" value="UBIQUITIN CARBOXYL-TERMINAL HYDROLASE"/>
    <property type="match status" value="1"/>
</dbReference>
<name>A0AAN9KXG8_CANGL</name>
<accession>A0AAN9KXG8</accession>
<dbReference type="AlphaFoldDB" id="A0AAN9KXG8"/>
<feature type="domain" description="USP" evidence="9">
    <location>
        <begin position="278"/>
        <end position="869"/>
    </location>
</feature>
<dbReference type="PROSITE" id="PS50235">
    <property type="entry name" value="USP_3"/>
    <property type="match status" value="1"/>
</dbReference>
<dbReference type="InterPro" id="IPR050185">
    <property type="entry name" value="Ub_carboxyl-term_hydrolase"/>
</dbReference>
<organism evidence="10 11">
    <name type="scientific">Canavalia gladiata</name>
    <name type="common">Sword bean</name>
    <name type="synonym">Dolichos gladiatus</name>
    <dbReference type="NCBI Taxonomy" id="3824"/>
    <lineage>
        <taxon>Eukaryota</taxon>
        <taxon>Viridiplantae</taxon>
        <taxon>Streptophyta</taxon>
        <taxon>Embryophyta</taxon>
        <taxon>Tracheophyta</taxon>
        <taxon>Spermatophyta</taxon>
        <taxon>Magnoliopsida</taxon>
        <taxon>eudicotyledons</taxon>
        <taxon>Gunneridae</taxon>
        <taxon>Pentapetalae</taxon>
        <taxon>rosids</taxon>
        <taxon>fabids</taxon>
        <taxon>Fabales</taxon>
        <taxon>Fabaceae</taxon>
        <taxon>Papilionoideae</taxon>
        <taxon>50 kb inversion clade</taxon>
        <taxon>NPAAA clade</taxon>
        <taxon>indigoferoid/millettioid clade</taxon>
        <taxon>Phaseoleae</taxon>
        <taxon>Canavalia</taxon>
    </lineage>
</organism>
<sequence>MDCASEDCSDNSQRPDSHKDQRVYFVPHRWWKDAQDSMPVDLDKKKGIAYASFPGSSYAGPMKIINNIFNSDLVFSLRRDEDSQHIRENGEVSVSGRDFALVSGDMWLQALKWHSDSKNAMKDDKGFSATDSDMAEVYPLQLRLSVQKETNSFGVRISKKDNALELFKRACKMFSVDSDMLRIWDYSGQITLFFTNDKNQAPLDSQRQSDQEILLELQIYGLSDSIRSKEGKKDEIAHFSGSASLKMNGTVDSTNSDCMHTNSLTSLGPSEAGSLGLTGLQNLGNTCFMNSALQCLAHTPKLVDYFLEDYGREINHDNPLGMNGEIALAFGDLLRKLWAPGASPVAPRMFKSKLARFAPQFSGFNQHDSQELLAFLLDGLHEDLNRVKCKPYIEVKDGDGRPDEEVADEYWHNHLARNDSVIVDVCQGQYKSTLVCPVCRKVSVTFDPFMYLSLPLPSTTMRTMTLTVVSSTGDGMSQLSPYTVSVPKNGRFEDLIRTLSIACSLGPEETLLVAEVYNNCIIRFLEDPTDSLSLIRDADKLVAYRFMKDNEDAPLVVFINQQMEEQYIHGKLVPNWKAFGIPVVARLCNAINGSDLCNLYLKWFCPFQKSIEEAVENCAVSKRTEEVTEMEEVTTPTVGPNVTGLDTPSDDGMEFYITDEKGTIKNSKILMSEPLAINSEIRLLHVLVCWSGNQIKKYDTQLSSSLPEVFKSGFLAKKPQESVSLYKCLEAFLQEEPLGPEDMWFCPGCKKHHQASKKLDLWRLPEILVIHLKRFQYSRYMKNKLETYVDFPVDNLDLSAYITHGNGKSYHYTLYAVSNHYGSMGGGHYTAFVYHGSDQWYEFDDSRVYPISKEKIKSSAAYVLFYRRNFEVLT</sequence>
<dbReference type="Gene3D" id="3.10.20.90">
    <property type="entry name" value="Phosphatidylinositol 3-kinase Catalytic Subunit, Chain A, domain 1"/>
    <property type="match status" value="1"/>
</dbReference>